<protein>
    <submittedName>
        <fullName evidence="1">Uncharacterized protein</fullName>
    </submittedName>
</protein>
<accession>A0A1C5ILD1</accession>
<evidence type="ECO:0000313" key="1">
    <source>
        <dbReference type="EMBL" id="SCG59112.1"/>
    </source>
</evidence>
<dbReference type="STRING" id="745366.GA0070213_106154"/>
<evidence type="ECO:0000313" key="2">
    <source>
        <dbReference type="Proteomes" id="UP000199360"/>
    </source>
</evidence>
<reference evidence="2" key="1">
    <citation type="submission" date="2016-06" db="EMBL/GenBank/DDBJ databases">
        <authorList>
            <person name="Varghese N."/>
            <person name="Submissions Spin"/>
        </authorList>
    </citation>
    <scope>NUCLEOTIDE SEQUENCE [LARGE SCALE GENOMIC DNA]</scope>
    <source>
        <strain evidence="2">DSM 45647</strain>
    </source>
</reference>
<dbReference type="AlphaFoldDB" id="A0A1C5ILD1"/>
<dbReference type="EMBL" id="FMDM01000006">
    <property type="protein sequence ID" value="SCG59112.1"/>
    <property type="molecule type" value="Genomic_DNA"/>
</dbReference>
<proteinExistence type="predicted"/>
<dbReference type="RefSeq" id="WP_091062742.1">
    <property type="nucleotide sequence ID" value="NZ_FMDM01000006.1"/>
</dbReference>
<organism evidence="1 2">
    <name type="scientific">Micromonospora humi</name>
    <dbReference type="NCBI Taxonomy" id="745366"/>
    <lineage>
        <taxon>Bacteria</taxon>
        <taxon>Bacillati</taxon>
        <taxon>Actinomycetota</taxon>
        <taxon>Actinomycetes</taxon>
        <taxon>Micromonosporales</taxon>
        <taxon>Micromonosporaceae</taxon>
        <taxon>Micromonospora</taxon>
    </lineage>
</organism>
<dbReference type="Proteomes" id="UP000199360">
    <property type="component" value="Unassembled WGS sequence"/>
</dbReference>
<keyword evidence="2" id="KW-1185">Reference proteome</keyword>
<sequence>MAGVMASTALLLAGLFADLGPPPPAGELVPGTVLALEQDSAGRPAVALLRVDATDGPVFCGIDRTAFPGEHLPRLNTQMTVDYTPTHCAPAPVSRELPRWLLLTTGGGGLALMVLYLRRAGPITVGRFMAAWTRGGIGRGR</sequence>
<name>A0A1C5ILD1_9ACTN</name>
<gene>
    <name evidence="1" type="ORF">GA0070213_106154</name>
</gene>